<feature type="compositionally biased region" description="Polar residues" evidence="1">
    <location>
        <begin position="163"/>
        <end position="177"/>
    </location>
</feature>
<feature type="region of interest" description="Disordered" evidence="1">
    <location>
        <begin position="134"/>
        <end position="188"/>
    </location>
</feature>
<protein>
    <submittedName>
        <fullName evidence="2">Putative RNA-binding protein containing a PIN domain protein</fullName>
    </submittedName>
</protein>
<dbReference type="Pfam" id="PF05991">
    <property type="entry name" value="NYN_YacP"/>
    <property type="match status" value="1"/>
</dbReference>
<sequence>MATPYLIIDGYNLMHAAGLARRSYAQGDLAHCRRQLNQLLVADLEVGVLARATVVYDAFDSPSNSNRQHRHAGLAILFAPKGADADSEIERLLNQHSSPRQVLVVSSDHRLHKAAKRRKAKCIDSEDFLTALQAEAAPKPVSRTRKSTKSPPPATTPAPVDTDSLQQWADQHEQQAAATEDSPGPTVFEVNYLQQLQDDVKKGRLR</sequence>
<dbReference type="AlphaFoldDB" id="A0A1P8WEL7"/>
<dbReference type="RefSeq" id="WP_077024113.1">
    <property type="nucleotide sequence ID" value="NZ_CP017641.1"/>
</dbReference>
<dbReference type="PANTHER" id="PTHR34547:SF1">
    <property type="entry name" value="YACP-LIKE NYN DOMAIN PROTEIN"/>
    <property type="match status" value="1"/>
</dbReference>
<dbReference type="PANTHER" id="PTHR34547">
    <property type="entry name" value="YACP-LIKE NYN DOMAIN PROTEIN"/>
    <property type="match status" value="1"/>
</dbReference>
<accession>A0A1P8WEL7</accession>
<dbReference type="STRING" id="1891926.Fuma_02109"/>
<reference evidence="2 3" key="1">
    <citation type="journal article" date="2016" name="Front. Microbiol.">
        <title>Fuerstia marisgermanicae gen. nov., sp. nov., an Unusual Member of the Phylum Planctomycetes from the German Wadden Sea.</title>
        <authorList>
            <person name="Kohn T."/>
            <person name="Heuer A."/>
            <person name="Jogler M."/>
            <person name="Vollmers J."/>
            <person name="Boedeker C."/>
            <person name="Bunk B."/>
            <person name="Rast P."/>
            <person name="Borchert D."/>
            <person name="Glockner I."/>
            <person name="Freese H.M."/>
            <person name="Klenk H.P."/>
            <person name="Overmann J."/>
            <person name="Kaster A.K."/>
            <person name="Rohde M."/>
            <person name="Wiegand S."/>
            <person name="Jogler C."/>
        </authorList>
    </citation>
    <scope>NUCLEOTIDE SEQUENCE [LARGE SCALE GENOMIC DNA]</scope>
    <source>
        <strain evidence="2 3">NH11</strain>
    </source>
</reference>
<dbReference type="EMBL" id="CP017641">
    <property type="protein sequence ID" value="APZ92498.1"/>
    <property type="molecule type" value="Genomic_DNA"/>
</dbReference>
<gene>
    <name evidence="2" type="ORF">Fuma_02109</name>
</gene>
<dbReference type="KEGG" id="fmr:Fuma_02109"/>
<evidence type="ECO:0000313" key="3">
    <source>
        <dbReference type="Proteomes" id="UP000187735"/>
    </source>
</evidence>
<name>A0A1P8WEL7_9PLAN</name>
<dbReference type="Proteomes" id="UP000187735">
    <property type="component" value="Chromosome"/>
</dbReference>
<dbReference type="OrthoDB" id="286832at2"/>
<evidence type="ECO:0000256" key="1">
    <source>
        <dbReference type="SAM" id="MobiDB-lite"/>
    </source>
</evidence>
<dbReference type="InterPro" id="IPR010298">
    <property type="entry name" value="YacP-like"/>
</dbReference>
<proteinExistence type="predicted"/>
<keyword evidence="3" id="KW-1185">Reference proteome</keyword>
<evidence type="ECO:0000313" key="2">
    <source>
        <dbReference type="EMBL" id="APZ92498.1"/>
    </source>
</evidence>
<organism evidence="2 3">
    <name type="scientific">Fuerstiella marisgermanici</name>
    <dbReference type="NCBI Taxonomy" id="1891926"/>
    <lineage>
        <taxon>Bacteria</taxon>
        <taxon>Pseudomonadati</taxon>
        <taxon>Planctomycetota</taxon>
        <taxon>Planctomycetia</taxon>
        <taxon>Planctomycetales</taxon>
        <taxon>Planctomycetaceae</taxon>
        <taxon>Fuerstiella</taxon>
    </lineage>
</organism>